<dbReference type="Proteomes" id="UP001321473">
    <property type="component" value="Unassembled WGS sequence"/>
</dbReference>
<name>A0AAQ4DC18_AMBAM</name>
<keyword evidence="3" id="KW-1185">Reference proteome</keyword>
<evidence type="ECO:0000313" key="3">
    <source>
        <dbReference type="Proteomes" id="UP001321473"/>
    </source>
</evidence>
<feature type="region of interest" description="Disordered" evidence="1">
    <location>
        <begin position="55"/>
        <end position="92"/>
    </location>
</feature>
<sequence>MGPRKALAKRRGDGGRRRGMVRRPWTAAQTAACVSGAERFAERSLSSFEEPFVLPGGSFPRRSARQSAHGGVCGPLGDPAPRSTLSERSSQC</sequence>
<accession>A0AAQ4DC18</accession>
<evidence type="ECO:0000313" key="2">
    <source>
        <dbReference type="EMBL" id="KAK8760008.1"/>
    </source>
</evidence>
<feature type="region of interest" description="Disordered" evidence="1">
    <location>
        <begin position="1"/>
        <end position="20"/>
    </location>
</feature>
<organism evidence="2 3">
    <name type="scientific">Amblyomma americanum</name>
    <name type="common">Lone star tick</name>
    <dbReference type="NCBI Taxonomy" id="6943"/>
    <lineage>
        <taxon>Eukaryota</taxon>
        <taxon>Metazoa</taxon>
        <taxon>Ecdysozoa</taxon>
        <taxon>Arthropoda</taxon>
        <taxon>Chelicerata</taxon>
        <taxon>Arachnida</taxon>
        <taxon>Acari</taxon>
        <taxon>Parasitiformes</taxon>
        <taxon>Ixodida</taxon>
        <taxon>Ixodoidea</taxon>
        <taxon>Ixodidae</taxon>
        <taxon>Amblyomminae</taxon>
        <taxon>Amblyomma</taxon>
    </lineage>
</organism>
<dbReference type="AlphaFoldDB" id="A0AAQ4DC18"/>
<proteinExistence type="predicted"/>
<reference evidence="2 3" key="1">
    <citation type="journal article" date="2023" name="Arcadia Sci">
        <title>De novo assembly of a long-read Amblyomma americanum tick genome.</title>
        <authorList>
            <person name="Chou S."/>
            <person name="Poskanzer K.E."/>
            <person name="Rollins M."/>
            <person name="Thuy-Boun P.S."/>
        </authorList>
    </citation>
    <scope>NUCLEOTIDE SEQUENCE [LARGE SCALE GENOMIC DNA]</scope>
    <source>
        <strain evidence="2">F_SG_1</strain>
        <tissue evidence="2">Salivary glands</tissue>
    </source>
</reference>
<dbReference type="EMBL" id="JARKHS020032443">
    <property type="protein sequence ID" value="KAK8760008.1"/>
    <property type="molecule type" value="Genomic_DNA"/>
</dbReference>
<comment type="caution">
    <text evidence="2">The sequence shown here is derived from an EMBL/GenBank/DDBJ whole genome shotgun (WGS) entry which is preliminary data.</text>
</comment>
<protein>
    <submittedName>
        <fullName evidence="2">Uncharacterized protein</fullName>
    </submittedName>
</protein>
<feature type="compositionally biased region" description="Polar residues" evidence="1">
    <location>
        <begin position="83"/>
        <end position="92"/>
    </location>
</feature>
<evidence type="ECO:0000256" key="1">
    <source>
        <dbReference type="SAM" id="MobiDB-lite"/>
    </source>
</evidence>
<gene>
    <name evidence="2" type="ORF">V5799_028723</name>
</gene>
<feature type="non-terminal residue" evidence="2">
    <location>
        <position position="92"/>
    </location>
</feature>